<dbReference type="Pfam" id="PF00440">
    <property type="entry name" value="TetR_N"/>
    <property type="match status" value="1"/>
</dbReference>
<evidence type="ECO:0000256" key="2">
    <source>
        <dbReference type="PROSITE-ProRule" id="PRU00335"/>
    </source>
</evidence>
<dbReference type="EMBL" id="QGTQ01000012">
    <property type="protein sequence ID" value="PWW00766.1"/>
    <property type="molecule type" value="Genomic_DNA"/>
</dbReference>
<reference evidence="4 5" key="1">
    <citation type="submission" date="2018-05" db="EMBL/GenBank/DDBJ databases">
        <title>Genomic Encyclopedia of Type Strains, Phase III (KMG-III): the genomes of soil and plant-associated and newly described type strains.</title>
        <authorList>
            <person name="Whitman W."/>
        </authorList>
    </citation>
    <scope>NUCLEOTIDE SEQUENCE [LARGE SCALE GENOMIC DNA]</scope>
    <source>
        <strain evidence="4 5">CECT 5696</strain>
    </source>
</reference>
<dbReference type="InterPro" id="IPR001647">
    <property type="entry name" value="HTH_TetR"/>
</dbReference>
<sequence length="217" mass="24763">MAERLDRRQARTKQLLRKALLEIIAEKGVDGITVTDISNRADVNRGTFYLHYQDAPDMLRQIMNEIIMSLFALMQEMDPVVMRQYAVKDIPYPNLVRLLTEFANNADFLKVMLGPKGDPSFAQQIMTEFTSRISNRLAYWQPSDENMLIPRDYLIAYISSANFGVVKYWLETDIKLTPEEVTLILMRVSNLGPMSMTGLPNKNLIDTAKSSDVHGTP</sequence>
<feature type="domain" description="HTH tetR-type" evidence="3">
    <location>
        <begin position="10"/>
        <end position="70"/>
    </location>
</feature>
<dbReference type="Pfam" id="PF14278">
    <property type="entry name" value="TetR_C_8"/>
    <property type="match status" value="1"/>
</dbReference>
<dbReference type="PROSITE" id="PS50977">
    <property type="entry name" value="HTH_TETR_2"/>
    <property type="match status" value="1"/>
</dbReference>
<proteinExistence type="predicted"/>
<feature type="DNA-binding region" description="H-T-H motif" evidence="2">
    <location>
        <begin position="33"/>
        <end position="52"/>
    </location>
</feature>
<organism evidence="4 5">
    <name type="scientific">Paenibacillus cellulosilyticus</name>
    <dbReference type="NCBI Taxonomy" id="375489"/>
    <lineage>
        <taxon>Bacteria</taxon>
        <taxon>Bacillati</taxon>
        <taxon>Bacillota</taxon>
        <taxon>Bacilli</taxon>
        <taxon>Bacillales</taxon>
        <taxon>Paenibacillaceae</taxon>
        <taxon>Paenibacillus</taxon>
    </lineage>
</organism>
<evidence type="ECO:0000313" key="4">
    <source>
        <dbReference type="EMBL" id="PWW00766.1"/>
    </source>
</evidence>
<dbReference type="Gene3D" id="1.10.357.10">
    <property type="entry name" value="Tetracycline Repressor, domain 2"/>
    <property type="match status" value="1"/>
</dbReference>
<keyword evidence="1 2" id="KW-0238">DNA-binding</keyword>
<name>A0A2V2YSC6_9BACL</name>
<dbReference type="AlphaFoldDB" id="A0A2V2YSC6"/>
<dbReference type="InterPro" id="IPR009057">
    <property type="entry name" value="Homeodomain-like_sf"/>
</dbReference>
<evidence type="ECO:0000259" key="3">
    <source>
        <dbReference type="PROSITE" id="PS50977"/>
    </source>
</evidence>
<comment type="caution">
    <text evidence="4">The sequence shown here is derived from an EMBL/GenBank/DDBJ whole genome shotgun (WGS) entry which is preliminary data.</text>
</comment>
<dbReference type="SUPFAM" id="SSF46689">
    <property type="entry name" value="Homeodomain-like"/>
    <property type="match status" value="1"/>
</dbReference>
<evidence type="ECO:0000256" key="1">
    <source>
        <dbReference type="ARBA" id="ARBA00023125"/>
    </source>
</evidence>
<dbReference type="GO" id="GO:0003677">
    <property type="term" value="F:DNA binding"/>
    <property type="evidence" value="ECO:0007669"/>
    <property type="project" value="UniProtKB-UniRule"/>
</dbReference>
<dbReference type="PANTHER" id="PTHR43479:SF7">
    <property type="entry name" value="TETR-FAMILY TRANSCRIPTIONAL REGULATOR"/>
    <property type="match status" value="1"/>
</dbReference>
<keyword evidence="5" id="KW-1185">Reference proteome</keyword>
<dbReference type="OrthoDB" id="9810250at2"/>
<dbReference type="InterPro" id="IPR039532">
    <property type="entry name" value="TetR_C_Firmicutes"/>
</dbReference>
<dbReference type="Proteomes" id="UP000246635">
    <property type="component" value="Unassembled WGS sequence"/>
</dbReference>
<protein>
    <submittedName>
        <fullName evidence="4">TetR family transcriptional regulator</fullName>
    </submittedName>
</protein>
<accession>A0A2V2YSC6</accession>
<dbReference type="PANTHER" id="PTHR43479">
    <property type="entry name" value="ACREF/ENVCD OPERON REPRESSOR-RELATED"/>
    <property type="match status" value="1"/>
</dbReference>
<dbReference type="InterPro" id="IPR050624">
    <property type="entry name" value="HTH-type_Tx_Regulator"/>
</dbReference>
<gene>
    <name evidence="4" type="ORF">DFQ01_112119</name>
</gene>
<dbReference type="RefSeq" id="WP_110044983.1">
    <property type="nucleotide sequence ID" value="NZ_CP054612.1"/>
</dbReference>
<evidence type="ECO:0000313" key="5">
    <source>
        <dbReference type="Proteomes" id="UP000246635"/>
    </source>
</evidence>